<reference evidence="5" key="1">
    <citation type="submission" date="2024-07" db="EMBL/GenBank/DDBJ databases">
        <title>Two chromosome-level genome assemblies of Korean endemic species Abeliophyllum distichum and Forsythia ovata (Oleaceae).</title>
        <authorList>
            <person name="Jang H."/>
        </authorList>
    </citation>
    <scope>NUCLEOTIDE SEQUENCE [LARGE SCALE GENOMIC DNA]</scope>
</reference>
<dbReference type="AlphaFoldDB" id="A0ABD1TCI4"/>
<dbReference type="Gene3D" id="3.30.430.20">
    <property type="entry name" value="Gnk2 domain, C-X8-C-X2-C motif"/>
    <property type="match status" value="1"/>
</dbReference>
<keyword evidence="1" id="KW-0732">Signal</keyword>
<gene>
    <name evidence="4" type="ORF">Fot_33895</name>
</gene>
<comment type="caution">
    <text evidence="4">The sequence shown here is derived from an EMBL/GenBank/DDBJ whole genome shotgun (WGS) entry which is preliminary data.</text>
</comment>
<dbReference type="InterPro" id="IPR002902">
    <property type="entry name" value="GNK2"/>
</dbReference>
<evidence type="ECO:0000256" key="2">
    <source>
        <dbReference type="ARBA" id="ARBA00022737"/>
    </source>
</evidence>
<dbReference type="EMBL" id="JBFOLJ010000009">
    <property type="protein sequence ID" value="KAL2510248.1"/>
    <property type="molecule type" value="Genomic_DNA"/>
</dbReference>
<proteinExistence type="predicted"/>
<accession>A0ABD1TCI4</accession>
<keyword evidence="2" id="KW-0677">Repeat</keyword>
<protein>
    <recommendedName>
        <fullName evidence="3">Gnk2-homologous domain-containing protein</fullName>
    </recommendedName>
</protein>
<sequence length="152" mass="16456">MENLIAQVPTSGFGTVASGSGLDIVHGLVQCYGDLSLPECVLCITQVRTVIPLCYPFNSTKYTGPSDTAVCGNRTQKSFAFQVSARKAVVQVVSEAPNRVMHGLKFLCPGQMSQLMFLLTAGGHSVLVLAKLVCRMHMHLYWDACHGLRVGR</sequence>
<dbReference type="Proteomes" id="UP001604277">
    <property type="component" value="Unassembled WGS sequence"/>
</dbReference>
<evidence type="ECO:0000313" key="4">
    <source>
        <dbReference type="EMBL" id="KAL2510248.1"/>
    </source>
</evidence>
<evidence type="ECO:0000313" key="5">
    <source>
        <dbReference type="Proteomes" id="UP001604277"/>
    </source>
</evidence>
<evidence type="ECO:0000256" key="1">
    <source>
        <dbReference type="ARBA" id="ARBA00022729"/>
    </source>
</evidence>
<feature type="domain" description="Gnk2-homologous" evidence="3">
    <location>
        <begin position="1"/>
        <end position="80"/>
    </location>
</feature>
<name>A0ABD1TCI4_9LAMI</name>
<dbReference type="InterPro" id="IPR038408">
    <property type="entry name" value="GNK2_sf"/>
</dbReference>
<organism evidence="4 5">
    <name type="scientific">Forsythia ovata</name>
    <dbReference type="NCBI Taxonomy" id="205694"/>
    <lineage>
        <taxon>Eukaryota</taxon>
        <taxon>Viridiplantae</taxon>
        <taxon>Streptophyta</taxon>
        <taxon>Embryophyta</taxon>
        <taxon>Tracheophyta</taxon>
        <taxon>Spermatophyta</taxon>
        <taxon>Magnoliopsida</taxon>
        <taxon>eudicotyledons</taxon>
        <taxon>Gunneridae</taxon>
        <taxon>Pentapetalae</taxon>
        <taxon>asterids</taxon>
        <taxon>lamiids</taxon>
        <taxon>Lamiales</taxon>
        <taxon>Oleaceae</taxon>
        <taxon>Forsythieae</taxon>
        <taxon>Forsythia</taxon>
    </lineage>
</organism>
<keyword evidence="5" id="KW-1185">Reference proteome</keyword>
<evidence type="ECO:0000259" key="3">
    <source>
        <dbReference type="PROSITE" id="PS51473"/>
    </source>
</evidence>
<dbReference type="PROSITE" id="PS51473">
    <property type="entry name" value="GNK2"/>
    <property type="match status" value="1"/>
</dbReference>
<dbReference type="CDD" id="cd23509">
    <property type="entry name" value="Gnk2-like"/>
    <property type="match status" value="1"/>
</dbReference>